<dbReference type="GO" id="GO:0008168">
    <property type="term" value="F:methyltransferase activity"/>
    <property type="evidence" value="ECO:0007669"/>
    <property type="project" value="UniProtKB-KW"/>
</dbReference>
<sequence length="219" mass="24268">MISVKHVFDTVLNKHYPRPKGVIGWVAGEVMVRQHRAETEWTVHLLDIQPTDTILEVGCGAGQAIKLTAEQASRGRVVGIDLSEQMVRSATRRNGAAVKAGQVMLSQGTIAALPCKDEQFEKIMTIHTLYFWLEPHVSSPALRELYRVLKPGGRIVLTLSTGKVNAQGEVEVWESLQSALEEQIIPGMQREGLKNVRIEQGPTSRGYTSIAVIGEKEYR</sequence>
<dbReference type="SUPFAM" id="SSF53335">
    <property type="entry name" value="S-adenosyl-L-methionine-dependent methyltransferases"/>
    <property type="match status" value="1"/>
</dbReference>
<dbReference type="InterPro" id="IPR050508">
    <property type="entry name" value="Methyltransf_Superfamily"/>
</dbReference>
<dbReference type="GO" id="GO:0032259">
    <property type="term" value="P:methylation"/>
    <property type="evidence" value="ECO:0007669"/>
    <property type="project" value="UniProtKB-KW"/>
</dbReference>
<proteinExistence type="predicted"/>
<dbReference type="RefSeq" id="WP_161975777.1">
    <property type="nucleotide sequence ID" value="NZ_BIFR01000002.1"/>
</dbReference>
<dbReference type="EMBL" id="BIFR01000002">
    <property type="protein sequence ID" value="GCE15455.1"/>
    <property type="molecule type" value="Genomic_DNA"/>
</dbReference>
<feature type="domain" description="Methyltransferase" evidence="1">
    <location>
        <begin position="54"/>
        <end position="153"/>
    </location>
</feature>
<dbReference type="AlphaFoldDB" id="A0A402A918"/>
<reference evidence="3" key="1">
    <citation type="submission" date="2018-12" db="EMBL/GenBank/DDBJ databases">
        <title>Tengunoibacter tsumagoiensis gen. nov., sp. nov., Dictyobacter kobayashii sp. nov., D. alpinus sp. nov., and D. joshuensis sp. nov. and description of Dictyobacteraceae fam. nov. within the order Ktedonobacterales isolated from Tengu-no-mugimeshi.</title>
        <authorList>
            <person name="Wang C.M."/>
            <person name="Zheng Y."/>
            <person name="Sakai Y."/>
            <person name="Toyoda A."/>
            <person name="Minakuchi Y."/>
            <person name="Abe K."/>
            <person name="Yokota A."/>
            <person name="Yabe S."/>
        </authorList>
    </citation>
    <scope>NUCLEOTIDE SEQUENCE [LARGE SCALE GENOMIC DNA]</scope>
    <source>
        <strain evidence="3">Uno3</strain>
    </source>
</reference>
<accession>A0A402A918</accession>
<dbReference type="Proteomes" id="UP000287352">
    <property type="component" value="Unassembled WGS sequence"/>
</dbReference>
<dbReference type="Pfam" id="PF13649">
    <property type="entry name" value="Methyltransf_25"/>
    <property type="match status" value="1"/>
</dbReference>
<evidence type="ECO:0000313" key="2">
    <source>
        <dbReference type="EMBL" id="GCE15455.1"/>
    </source>
</evidence>
<keyword evidence="3" id="KW-1185">Reference proteome</keyword>
<dbReference type="Gene3D" id="3.40.50.150">
    <property type="entry name" value="Vaccinia Virus protein VP39"/>
    <property type="match status" value="1"/>
</dbReference>
<dbReference type="InterPro" id="IPR041698">
    <property type="entry name" value="Methyltransf_25"/>
</dbReference>
<comment type="caution">
    <text evidence="2">The sequence shown here is derived from an EMBL/GenBank/DDBJ whole genome shotgun (WGS) entry which is preliminary data.</text>
</comment>
<keyword evidence="2" id="KW-0489">Methyltransferase</keyword>
<dbReference type="CDD" id="cd02440">
    <property type="entry name" value="AdoMet_MTases"/>
    <property type="match status" value="1"/>
</dbReference>
<organism evidence="2 3">
    <name type="scientific">Tengunoibacter tsumagoiensis</name>
    <dbReference type="NCBI Taxonomy" id="2014871"/>
    <lineage>
        <taxon>Bacteria</taxon>
        <taxon>Bacillati</taxon>
        <taxon>Chloroflexota</taxon>
        <taxon>Ktedonobacteria</taxon>
        <taxon>Ktedonobacterales</taxon>
        <taxon>Dictyobacteraceae</taxon>
        <taxon>Tengunoibacter</taxon>
    </lineage>
</organism>
<name>A0A402A918_9CHLR</name>
<keyword evidence="2" id="KW-0808">Transferase</keyword>
<evidence type="ECO:0000259" key="1">
    <source>
        <dbReference type="Pfam" id="PF13649"/>
    </source>
</evidence>
<evidence type="ECO:0000313" key="3">
    <source>
        <dbReference type="Proteomes" id="UP000287352"/>
    </source>
</evidence>
<dbReference type="InterPro" id="IPR029063">
    <property type="entry name" value="SAM-dependent_MTases_sf"/>
</dbReference>
<dbReference type="PANTHER" id="PTHR42912">
    <property type="entry name" value="METHYLTRANSFERASE"/>
    <property type="match status" value="1"/>
</dbReference>
<protein>
    <submittedName>
        <fullName evidence="2">SAM-dependent methyltransferase</fullName>
    </submittedName>
</protein>
<gene>
    <name evidence="2" type="ORF">KTT_53140</name>
</gene>